<name>A0ABR1C4P4_NECAM</name>
<protein>
    <submittedName>
        <fullName evidence="1">Uncharacterized protein</fullName>
    </submittedName>
</protein>
<comment type="caution">
    <text evidence="1">The sequence shown here is derived from an EMBL/GenBank/DDBJ whole genome shotgun (WGS) entry which is preliminary data.</text>
</comment>
<organism evidence="1 2">
    <name type="scientific">Necator americanus</name>
    <name type="common">Human hookworm</name>
    <dbReference type="NCBI Taxonomy" id="51031"/>
    <lineage>
        <taxon>Eukaryota</taxon>
        <taxon>Metazoa</taxon>
        <taxon>Ecdysozoa</taxon>
        <taxon>Nematoda</taxon>
        <taxon>Chromadorea</taxon>
        <taxon>Rhabditida</taxon>
        <taxon>Rhabditina</taxon>
        <taxon>Rhabditomorpha</taxon>
        <taxon>Strongyloidea</taxon>
        <taxon>Ancylostomatidae</taxon>
        <taxon>Bunostominae</taxon>
        <taxon>Necator</taxon>
    </lineage>
</organism>
<accession>A0ABR1C4P4</accession>
<gene>
    <name evidence="1" type="primary">Necator_chrII.g5108</name>
    <name evidence="1" type="ORF">RB195_017316</name>
</gene>
<dbReference type="Proteomes" id="UP001303046">
    <property type="component" value="Unassembled WGS sequence"/>
</dbReference>
<keyword evidence="2" id="KW-1185">Reference proteome</keyword>
<evidence type="ECO:0000313" key="2">
    <source>
        <dbReference type="Proteomes" id="UP001303046"/>
    </source>
</evidence>
<proteinExistence type="predicted"/>
<sequence length="109" mass="12304">MSDFGKEDFWNDMSAFSGMVFFHHFPATLRELGREFMVVCSSSLSSCSRENVLLAVHIRVDVVHNHIHLPKAGKQSEELPVHDDFGSSLCEPRGFAALCAKEIPPQRMR</sequence>
<reference evidence="1 2" key="1">
    <citation type="submission" date="2023-08" db="EMBL/GenBank/DDBJ databases">
        <title>A Necator americanus chromosomal reference genome.</title>
        <authorList>
            <person name="Ilik V."/>
            <person name="Petrzelkova K.J."/>
            <person name="Pardy F."/>
            <person name="Fuh T."/>
            <person name="Niatou-Singa F.S."/>
            <person name="Gouil Q."/>
            <person name="Baker L."/>
            <person name="Ritchie M.E."/>
            <person name="Jex A.R."/>
            <person name="Gazzola D."/>
            <person name="Li H."/>
            <person name="Toshio Fujiwara R."/>
            <person name="Zhan B."/>
            <person name="Aroian R.V."/>
            <person name="Pafco B."/>
            <person name="Schwarz E.M."/>
        </authorList>
    </citation>
    <scope>NUCLEOTIDE SEQUENCE [LARGE SCALE GENOMIC DNA]</scope>
    <source>
        <strain evidence="1 2">Aroian</strain>
        <tissue evidence="1">Whole animal</tissue>
    </source>
</reference>
<dbReference type="EMBL" id="JAVFWL010000002">
    <property type="protein sequence ID" value="KAK6733491.1"/>
    <property type="molecule type" value="Genomic_DNA"/>
</dbReference>
<evidence type="ECO:0000313" key="1">
    <source>
        <dbReference type="EMBL" id="KAK6733491.1"/>
    </source>
</evidence>